<proteinExistence type="predicted"/>
<accession>A0ABW4ZFK0</accession>
<keyword evidence="3" id="KW-1185">Reference proteome</keyword>
<organism evidence="2 3">
    <name type="scientific">Rubritalea tangerina</name>
    <dbReference type="NCBI Taxonomy" id="430798"/>
    <lineage>
        <taxon>Bacteria</taxon>
        <taxon>Pseudomonadati</taxon>
        <taxon>Verrucomicrobiota</taxon>
        <taxon>Verrucomicrobiia</taxon>
        <taxon>Verrucomicrobiales</taxon>
        <taxon>Rubritaleaceae</taxon>
        <taxon>Rubritalea</taxon>
    </lineage>
</organism>
<name>A0ABW4ZFK0_9BACT</name>
<gene>
    <name evidence="2" type="ORF">ACFSW8_16440</name>
</gene>
<dbReference type="Pfam" id="PF07589">
    <property type="entry name" value="PEP-CTERM"/>
    <property type="match status" value="1"/>
</dbReference>
<feature type="domain" description="Ice-binding protein C-terminal" evidence="1">
    <location>
        <begin position="3"/>
        <end position="26"/>
    </location>
</feature>
<evidence type="ECO:0000313" key="3">
    <source>
        <dbReference type="Proteomes" id="UP001597389"/>
    </source>
</evidence>
<protein>
    <submittedName>
        <fullName evidence="2">PEP-CTERM sorting domain-containing protein</fullName>
    </submittedName>
</protein>
<dbReference type="InterPro" id="IPR013424">
    <property type="entry name" value="Ice-binding_C"/>
</dbReference>
<dbReference type="Proteomes" id="UP001597389">
    <property type="component" value="Unassembled WGS sequence"/>
</dbReference>
<comment type="caution">
    <text evidence="2">The sequence shown here is derived from an EMBL/GenBank/DDBJ whole genome shotgun (WGS) entry which is preliminary data.</text>
</comment>
<dbReference type="RefSeq" id="WP_377178846.1">
    <property type="nucleotide sequence ID" value="NZ_JBHUJB010000083.1"/>
</dbReference>
<sequence>MVAVPEPSSTSLLGLASCLLVMRRRR</sequence>
<reference evidence="3" key="1">
    <citation type="journal article" date="2019" name="Int. J. Syst. Evol. Microbiol.">
        <title>The Global Catalogue of Microorganisms (GCM) 10K type strain sequencing project: providing services to taxonomists for standard genome sequencing and annotation.</title>
        <authorList>
            <consortium name="The Broad Institute Genomics Platform"/>
            <consortium name="The Broad Institute Genome Sequencing Center for Infectious Disease"/>
            <person name="Wu L."/>
            <person name="Ma J."/>
        </authorList>
    </citation>
    <scope>NUCLEOTIDE SEQUENCE [LARGE SCALE GENOMIC DNA]</scope>
    <source>
        <strain evidence="3">CCUG 57942</strain>
    </source>
</reference>
<dbReference type="NCBIfam" id="TIGR02595">
    <property type="entry name" value="PEP_CTERM"/>
    <property type="match status" value="1"/>
</dbReference>
<evidence type="ECO:0000313" key="2">
    <source>
        <dbReference type="EMBL" id="MFD2160495.1"/>
    </source>
</evidence>
<evidence type="ECO:0000259" key="1">
    <source>
        <dbReference type="Pfam" id="PF07589"/>
    </source>
</evidence>
<dbReference type="EMBL" id="JBHUJB010000083">
    <property type="protein sequence ID" value="MFD2160495.1"/>
    <property type="molecule type" value="Genomic_DNA"/>
</dbReference>